<feature type="transmembrane region" description="Helical" evidence="1">
    <location>
        <begin position="313"/>
        <end position="333"/>
    </location>
</feature>
<feature type="transmembrane region" description="Helical" evidence="1">
    <location>
        <begin position="261"/>
        <end position="280"/>
    </location>
</feature>
<keyword evidence="3" id="KW-0482">Metalloprotease</keyword>
<dbReference type="EMBL" id="CP075585">
    <property type="protein sequence ID" value="QZA59330.1"/>
    <property type="molecule type" value="Genomic_DNA"/>
</dbReference>
<reference evidence="3 4" key="2">
    <citation type="submission" date="2021-05" db="EMBL/GenBank/DDBJ databases">
        <title>Ecology and evolution of chlamydial symbionts of arthropods.</title>
        <authorList>
            <person name="Halter T."/>
            <person name="Sixt B.S."/>
            <person name="Toenshoff E.R."/>
            <person name="Koestlbacher S."/>
            <person name="Schulz F."/>
            <person name="Kostanjsek R."/>
            <person name="Collingro A."/>
            <person name="Hendrickx F."/>
            <person name="Horn M."/>
        </authorList>
    </citation>
    <scope>NUCLEOTIDE SEQUENCE [LARGE SCALE GENOMIC DNA]</scope>
    <source>
        <strain evidence="3 4">15C</strain>
    </source>
</reference>
<keyword evidence="3" id="KW-0645">Protease</keyword>
<feature type="transmembrane region" description="Helical" evidence="1">
    <location>
        <begin position="191"/>
        <end position="213"/>
    </location>
</feature>
<evidence type="ECO:0000313" key="4">
    <source>
        <dbReference type="Proteomes" id="UP000822862"/>
    </source>
</evidence>
<feature type="transmembrane region" description="Helical" evidence="1">
    <location>
        <begin position="159"/>
        <end position="179"/>
    </location>
</feature>
<keyword evidence="3" id="KW-0378">Hydrolase</keyword>
<reference evidence="3 4" key="1">
    <citation type="submission" date="2020-01" db="EMBL/GenBank/DDBJ databases">
        <authorList>
            <person name="Sixt B."/>
            <person name="Schulz F."/>
            <person name="Kostanjsek R."/>
            <person name="Koestlbacher S."/>
            <person name="Collingro A."/>
            <person name="Toenshoff E."/>
            <person name="Horn M."/>
        </authorList>
    </citation>
    <scope>NUCLEOTIDE SEQUENCE [LARGE SCALE GENOMIC DNA]</scope>
    <source>
        <strain evidence="3 4">15C</strain>
    </source>
</reference>
<evidence type="ECO:0000259" key="2">
    <source>
        <dbReference type="Pfam" id="PF02517"/>
    </source>
</evidence>
<feature type="transmembrane region" description="Helical" evidence="1">
    <location>
        <begin position="225"/>
        <end position="249"/>
    </location>
</feature>
<feature type="transmembrane region" description="Helical" evidence="1">
    <location>
        <begin position="118"/>
        <end position="139"/>
    </location>
</feature>
<dbReference type="GO" id="GO:0008237">
    <property type="term" value="F:metallopeptidase activity"/>
    <property type="evidence" value="ECO:0007669"/>
    <property type="project" value="UniProtKB-KW"/>
</dbReference>
<keyword evidence="1" id="KW-0472">Membrane</keyword>
<evidence type="ECO:0000256" key="1">
    <source>
        <dbReference type="SAM" id="Phobius"/>
    </source>
</evidence>
<evidence type="ECO:0000313" key="3">
    <source>
        <dbReference type="EMBL" id="QZA59330.1"/>
    </source>
</evidence>
<protein>
    <submittedName>
        <fullName evidence="3">CPBP intramembrane metalloprotease</fullName>
    </submittedName>
</protein>
<accession>A0ABX8Z1U2</accession>
<organism evidence="3 4">
    <name type="scientific">Candidatus Rhabdochlamydia porcellionis</name>
    <dbReference type="NCBI Taxonomy" id="225148"/>
    <lineage>
        <taxon>Bacteria</taxon>
        <taxon>Pseudomonadati</taxon>
        <taxon>Chlamydiota</taxon>
        <taxon>Chlamydiia</taxon>
        <taxon>Parachlamydiales</taxon>
        <taxon>Candidatus Rhabdochlamydiaceae</taxon>
        <taxon>Candidatus Rhabdochlamydia</taxon>
    </lineage>
</organism>
<name>A0ABX8Z1U2_9BACT</name>
<feature type="transmembrane region" description="Helical" evidence="1">
    <location>
        <begin position="286"/>
        <end position="306"/>
    </location>
</feature>
<gene>
    <name evidence="3" type="ORF">RHAB15C_0001216</name>
</gene>
<keyword evidence="1" id="KW-1133">Transmembrane helix</keyword>
<dbReference type="Proteomes" id="UP000822862">
    <property type="component" value="Chromosome"/>
</dbReference>
<feature type="transmembrane region" description="Helical" evidence="1">
    <location>
        <begin position="52"/>
        <end position="69"/>
    </location>
</feature>
<keyword evidence="4" id="KW-1185">Reference proteome</keyword>
<feature type="domain" description="CAAX prenyl protease 2/Lysostaphin resistance protein A-like" evidence="2">
    <location>
        <begin position="225"/>
        <end position="322"/>
    </location>
</feature>
<feature type="transmembrane region" description="Helical" evidence="1">
    <location>
        <begin position="75"/>
        <end position="106"/>
    </location>
</feature>
<proteinExistence type="predicted"/>
<dbReference type="RefSeq" id="WP_194845167.1">
    <property type="nucleotide sequence ID" value="NZ_CP075585.1"/>
</dbReference>
<dbReference type="Pfam" id="PF02517">
    <property type="entry name" value="Rce1-like"/>
    <property type="match status" value="1"/>
</dbReference>
<dbReference type="InterPro" id="IPR003675">
    <property type="entry name" value="Rce1/LyrA-like_dom"/>
</dbReference>
<keyword evidence="1" id="KW-0812">Transmembrane</keyword>
<sequence length="337" mass="38404">MLLTALEYLIEIEVGQKSALLIAGGIEKVLNSSRSIMQISSFSYEIFKENPLFTLCFFTLGVSLMSVWICKKWLWAIFLFIAYFLALYTHIATTASLFSIILLGICQYALKKTTNLSIRFLLFGTAVFISISLLMHFLPGFANWKIVSDLMISKSSYPLTLWLNFDKPFIGLFVLAYLLPLIESKEKFWELIKKIILVLALMIISLAAISYYLKAITFDPKIPSVFLIWIIQNLIFVSIPEEAFFRGFFQQELDQAFGSKPLGTGCSIIITSILFALLHIGWSPNFVAIALTFCASLFYGVIYRWTQAIEASIFCHFGFNTFHFLFFSYPFAIQPGF</sequence>